<dbReference type="EMBL" id="SCLX01000007">
    <property type="protein sequence ID" value="RXF59490.1"/>
    <property type="molecule type" value="Genomic_DNA"/>
</dbReference>
<evidence type="ECO:0000313" key="2">
    <source>
        <dbReference type="Proteomes" id="UP000289808"/>
    </source>
</evidence>
<name>A0A4Q0LWI4_9LACO</name>
<organism evidence="1 2">
    <name type="scientific">Lactobacillus crispatus</name>
    <dbReference type="NCBI Taxonomy" id="47770"/>
    <lineage>
        <taxon>Bacteria</taxon>
        <taxon>Bacillati</taxon>
        <taxon>Bacillota</taxon>
        <taxon>Bacilli</taxon>
        <taxon>Lactobacillales</taxon>
        <taxon>Lactobacillaceae</taxon>
        <taxon>Lactobacillus</taxon>
    </lineage>
</organism>
<reference evidence="1 2" key="1">
    <citation type="submission" date="2019-01" db="EMBL/GenBank/DDBJ databases">
        <title>The genome sequence of Lactobacillus crispatus L49.</title>
        <authorList>
            <person name="Zhong J."/>
            <person name="Zhang J."/>
        </authorList>
    </citation>
    <scope>NUCLEOTIDE SEQUENCE [LARGE SCALE GENOMIC DNA]</scope>
    <source>
        <strain evidence="1 2">L49</strain>
    </source>
</reference>
<gene>
    <name evidence="1" type="ORF">ERD32_01970</name>
</gene>
<protein>
    <submittedName>
        <fullName evidence="1">Uncharacterized protein</fullName>
    </submittedName>
</protein>
<comment type="caution">
    <text evidence="1">The sequence shown here is derived from an EMBL/GenBank/DDBJ whole genome shotgun (WGS) entry which is preliminary data.</text>
</comment>
<dbReference type="AlphaFoldDB" id="A0A4Q0LWI4"/>
<proteinExistence type="predicted"/>
<accession>A0A4Q0LWI4</accession>
<dbReference type="Proteomes" id="UP000289808">
    <property type="component" value="Unassembled WGS sequence"/>
</dbReference>
<sequence length="117" mass="13469">MVDKEEKEKLTEALKEYIGEDVGGIECCYGEDLQEHGRRITIITKPHKPTFKVNKSLSCSNVIYIRYSCGPFCELYLDGSINLHGICIDTKMMLKVMGTILGFVWNLKQLKERYKDD</sequence>
<evidence type="ECO:0000313" key="1">
    <source>
        <dbReference type="EMBL" id="RXF59490.1"/>
    </source>
</evidence>
<dbReference type="RefSeq" id="WP_128733962.1">
    <property type="nucleotide sequence ID" value="NZ_SCLX01000007.1"/>
</dbReference>